<dbReference type="STRING" id="457427.SSOG_09174"/>
<reference evidence="2 3" key="1">
    <citation type="submission" date="2009-02" db="EMBL/GenBank/DDBJ databases">
        <title>Annotation of Streptomyces hygroscopicus strain ATCC 53653.</title>
        <authorList>
            <consortium name="The Broad Institute Genome Sequencing Platform"/>
            <consortium name="Broad Institute Microbial Sequencing Center"/>
            <person name="Fischbach M."/>
            <person name="Godfrey P."/>
            <person name="Ward D."/>
            <person name="Young S."/>
            <person name="Zeng Q."/>
            <person name="Koehrsen M."/>
            <person name="Alvarado L."/>
            <person name="Berlin A.M."/>
            <person name="Bochicchio J."/>
            <person name="Borenstein D."/>
            <person name="Chapman S.B."/>
            <person name="Chen Z."/>
            <person name="Engels R."/>
            <person name="Freedman E."/>
            <person name="Gellesch M."/>
            <person name="Goldberg J."/>
            <person name="Griggs A."/>
            <person name="Gujja S."/>
            <person name="Heilman E.R."/>
            <person name="Heiman D.I."/>
            <person name="Hepburn T.A."/>
            <person name="Howarth C."/>
            <person name="Jen D."/>
            <person name="Larson L."/>
            <person name="Lewis B."/>
            <person name="Mehta T."/>
            <person name="Park D."/>
            <person name="Pearson M."/>
            <person name="Richards J."/>
            <person name="Roberts A."/>
            <person name="Saif S."/>
            <person name="Shea T.D."/>
            <person name="Shenoy N."/>
            <person name="Sisk P."/>
            <person name="Stolte C."/>
            <person name="Sykes S.N."/>
            <person name="Thomson T."/>
            <person name="Walk T."/>
            <person name="White J."/>
            <person name="Yandava C."/>
            <person name="Straight P."/>
            <person name="Clardy J."/>
            <person name="Hung D."/>
            <person name="Kolter R."/>
            <person name="Mekalanos J."/>
            <person name="Walker S."/>
            <person name="Walsh C.T."/>
            <person name="Wieland-Brown L.C."/>
            <person name="Haas B."/>
            <person name="Nusbaum C."/>
            <person name="Birren B."/>
        </authorList>
    </citation>
    <scope>NUCLEOTIDE SEQUENCE [LARGE SCALE GENOMIC DNA]</scope>
    <source>
        <strain evidence="2 3">ATCC 53653</strain>
    </source>
</reference>
<evidence type="ECO:0000256" key="1">
    <source>
        <dbReference type="SAM" id="MobiDB-lite"/>
    </source>
</evidence>
<sequence>MTDNNVISFPRIGFNLTPTTTPAATPDSPAVTPPAAPSTTPDTGSSDPVRRGPLDAIAALRDPGLTEPVVTAPAAAGDFDLVPATFRNDPAAPAAPDGGQDPIGPRLGALSLAAILAVAVAALRGIHTAATTWRERRKERQQRAEQTVASLASGGGSGGGKGKGSSGTGSTGSGSGGAGAGGGGGKRRKVQPGHEYGRGLLDNLGGKGKKNKGGKAGGGPSGGGKGPGGAGGPGGGSKGSDKGSKGRSGGGHGGDSPSKHRRQDRNRKASGNRGHHSSGTGGGSGKNHTGGHRKNKTPKAPHRGSQGAGHNLKKHQKNAQRDNRTRLPEALKDSTHKAADRRLDKRRKNLDTPALWSNDSKSPKKGPKSKLTGGRGDVAPKKTSGKDRTDKKETDDGPDMSKLWDALKHDTKTAASGRWKNRGKNRRKPPVWRVDATDTPNSDKTRKPRAKKDKGAGAKSSNGSRWQRARDRARKLHDQWAAKDAPNAGGTTGAPGPGTGWSRSERRSPFENVGRSTGGATWTVEREDYPGAQAKRWEPAAITTGTPALPATGPAALDPAPAPHTARPGTRRPRPMPPAPSPSSSTRTPEARTMAAHLPAQAPGGHRMDDQHATEISLDDALDDYGDFKDDGFKTHDQAHKLANRAIKLRDTLTAFAEDLATNHNLIGPRFSRAMARIAESMDLVARMAEEMQDSSLAAAEMAEAADNDLNDAYRPYSTATADAGLSTPSAPIHNQT</sequence>
<feature type="compositionally biased region" description="Basic residues" evidence="1">
    <location>
        <begin position="289"/>
        <end position="302"/>
    </location>
</feature>
<feature type="compositionally biased region" description="Low complexity" evidence="1">
    <location>
        <begin position="582"/>
        <end position="591"/>
    </location>
</feature>
<feature type="compositionally biased region" description="Low complexity" evidence="1">
    <location>
        <begin position="17"/>
        <end position="30"/>
    </location>
</feature>
<feature type="region of interest" description="Disordered" evidence="1">
    <location>
        <begin position="133"/>
        <end position="591"/>
    </location>
</feature>
<organism evidence="2 3">
    <name type="scientific">Streptomyces himastatinicus ATCC 53653</name>
    <dbReference type="NCBI Taxonomy" id="457427"/>
    <lineage>
        <taxon>Bacteria</taxon>
        <taxon>Bacillati</taxon>
        <taxon>Actinomycetota</taxon>
        <taxon>Actinomycetes</taxon>
        <taxon>Kitasatosporales</taxon>
        <taxon>Streptomycetaceae</taxon>
        <taxon>Streptomyces</taxon>
        <taxon>Streptomyces violaceusniger group</taxon>
    </lineage>
</organism>
<keyword evidence="3" id="KW-1185">Reference proteome</keyword>
<feature type="region of interest" description="Disordered" evidence="1">
    <location>
        <begin position="1"/>
        <end position="53"/>
    </location>
</feature>
<gene>
    <name evidence="2" type="ORF">SSOG_09174</name>
</gene>
<feature type="compositionally biased region" description="Gly residues" evidence="1">
    <location>
        <begin position="490"/>
        <end position="499"/>
    </location>
</feature>
<feature type="compositionally biased region" description="Low complexity" evidence="1">
    <location>
        <begin position="37"/>
        <end position="47"/>
    </location>
</feature>
<dbReference type="EMBL" id="GG657755">
    <property type="protein sequence ID" value="EFL29460.1"/>
    <property type="molecule type" value="Genomic_DNA"/>
</dbReference>
<feature type="compositionally biased region" description="Basic and acidic residues" evidence="1">
    <location>
        <begin position="133"/>
        <end position="143"/>
    </location>
</feature>
<proteinExistence type="predicted"/>
<accession>D9WX32</accession>
<feature type="compositionally biased region" description="Gly residues" evidence="1">
    <location>
        <begin position="214"/>
        <end position="238"/>
    </location>
</feature>
<dbReference type="Proteomes" id="UP000003963">
    <property type="component" value="Unassembled WGS sequence"/>
</dbReference>
<dbReference type="RefSeq" id="WP_009721256.1">
    <property type="nucleotide sequence ID" value="NZ_GG657755.1"/>
</dbReference>
<feature type="compositionally biased region" description="Basic and acidic residues" evidence="1">
    <location>
        <begin position="378"/>
        <end position="395"/>
    </location>
</feature>
<dbReference type="AlphaFoldDB" id="D9WX32"/>
<evidence type="ECO:0000313" key="2">
    <source>
        <dbReference type="EMBL" id="EFL29460.1"/>
    </source>
</evidence>
<feature type="compositionally biased region" description="Gly residues" evidence="1">
    <location>
        <begin position="153"/>
        <end position="184"/>
    </location>
</feature>
<dbReference type="HOGENOM" id="CLU_388788_0_0_11"/>
<feature type="compositionally biased region" description="Basic residues" evidence="1">
    <location>
        <begin position="419"/>
        <end position="430"/>
    </location>
</feature>
<protein>
    <submittedName>
        <fullName evidence="2">Putative glycine-rich protein</fullName>
    </submittedName>
</protein>
<dbReference type="OrthoDB" id="4279391at2"/>
<feature type="compositionally biased region" description="Low complexity" evidence="1">
    <location>
        <begin position="539"/>
        <end position="568"/>
    </location>
</feature>
<feature type="compositionally biased region" description="Basic and acidic residues" evidence="1">
    <location>
        <begin position="319"/>
        <end position="343"/>
    </location>
</feature>
<feature type="compositionally biased region" description="Basic residues" evidence="1">
    <location>
        <begin position="259"/>
        <end position="276"/>
    </location>
</feature>
<name>D9WX32_9ACTN</name>
<evidence type="ECO:0000313" key="3">
    <source>
        <dbReference type="Proteomes" id="UP000003963"/>
    </source>
</evidence>